<reference evidence="4 5" key="1">
    <citation type="journal article" date="2007" name="Science">
        <title>Sea anemone genome reveals ancestral eumetazoan gene repertoire and genomic organization.</title>
        <authorList>
            <person name="Putnam N.H."/>
            <person name="Srivastava M."/>
            <person name="Hellsten U."/>
            <person name="Dirks B."/>
            <person name="Chapman J."/>
            <person name="Salamov A."/>
            <person name="Terry A."/>
            <person name="Shapiro H."/>
            <person name="Lindquist E."/>
            <person name="Kapitonov V.V."/>
            <person name="Jurka J."/>
            <person name="Genikhovich G."/>
            <person name="Grigoriev I.V."/>
            <person name="Lucas S.M."/>
            <person name="Steele R.E."/>
            <person name="Finnerty J.R."/>
            <person name="Technau U."/>
            <person name="Martindale M.Q."/>
            <person name="Rokhsar D.S."/>
        </authorList>
    </citation>
    <scope>NUCLEOTIDE SEQUENCE [LARGE SCALE GENOMIC DNA]</scope>
    <source>
        <strain evidence="5">CH2 X CH6</strain>
    </source>
</reference>
<evidence type="ECO:0000256" key="1">
    <source>
        <dbReference type="ARBA" id="ARBA00022679"/>
    </source>
</evidence>
<feature type="region of interest" description="Disordered" evidence="2">
    <location>
        <begin position="1"/>
        <end position="51"/>
    </location>
</feature>
<dbReference type="GO" id="GO:0016740">
    <property type="term" value="F:transferase activity"/>
    <property type="evidence" value="ECO:0007669"/>
    <property type="project" value="UniProtKB-KW"/>
</dbReference>
<accession>A7S5X7</accession>
<dbReference type="InterPro" id="IPR027791">
    <property type="entry name" value="Galactosyl_T_C"/>
</dbReference>
<feature type="compositionally biased region" description="Basic residues" evidence="2">
    <location>
        <begin position="90"/>
        <end position="102"/>
    </location>
</feature>
<dbReference type="Pfam" id="PF02709">
    <property type="entry name" value="Glyco_transf_7C"/>
    <property type="match status" value="1"/>
</dbReference>
<dbReference type="EMBL" id="DS469585">
    <property type="protein sequence ID" value="EDO40882.1"/>
    <property type="molecule type" value="Genomic_DNA"/>
</dbReference>
<name>A7S5X7_NEMVE</name>
<dbReference type="PANTHER" id="PTHR12369:SF5">
    <property type="entry name" value="HEXOSYLTRANSFERASE"/>
    <property type="match status" value="1"/>
</dbReference>
<dbReference type="InParanoid" id="A7S5X7"/>
<dbReference type="Proteomes" id="UP000001593">
    <property type="component" value="Unassembled WGS sequence"/>
</dbReference>
<dbReference type="STRING" id="45351.A7S5X7"/>
<dbReference type="InterPro" id="IPR051227">
    <property type="entry name" value="CS_glycosyltransferase"/>
</dbReference>
<keyword evidence="5" id="KW-1185">Reference proteome</keyword>
<dbReference type="eggNOG" id="KOG3588">
    <property type="taxonomic scope" value="Eukaryota"/>
</dbReference>
<gene>
    <name evidence="4" type="ORF">NEMVEDRAFT_v1g207300</name>
</gene>
<dbReference type="HOGENOM" id="CLU_651013_0_0_1"/>
<proteinExistence type="predicted"/>
<protein>
    <recommendedName>
        <fullName evidence="3">Galactosyltransferase C-terminal domain-containing protein</fullName>
    </recommendedName>
</protein>
<organism evidence="4 5">
    <name type="scientific">Nematostella vectensis</name>
    <name type="common">Starlet sea anemone</name>
    <dbReference type="NCBI Taxonomy" id="45351"/>
    <lineage>
        <taxon>Eukaryota</taxon>
        <taxon>Metazoa</taxon>
        <taxon>Cnidaria</taxon>
        <taxon>Anthozoa</taxon>
        <taxon>Hexacorallia</taxon>
        <taxon>Actiniaria</taxon>
        <taxon>Edwardsiidae</taxon>
        <taxon>Nematostella</taxon>
    </lineage>
</organism>
<evidence type="ECO:0000313" key="4">
    <source>
        <dbReference type="EMBL" id="EDO40882.1"/>
    </source>
</evidence>
<keyword evidence="1" id="KW-0808">Transferase</keyword>
<evidence type="ECO:0000313" key="5">
    <source>
        <dbReference type="Proteomes" id="UP000001593"/>
    </source>
</evidence>
<dbReference type="AlphaFoldDB" id="A7S5X7"/>
<feature type="region of interest" description="Disordered" evidence="2">
    <location>
        <begin position="72"/>
        <end position="102"/>
    </location>
</feature>
<dbReference type="PhylomeDB" id="A7S5X7"/>
<sequence length="422" mass="49964">MTYHSRGKHHQGTRDRTMTYHSRGKHHHGTQDRTMTYHSRGKHHQGTQDRTMTYNSRVKHHQGTRDRTITYHSRGKHNQGTRDRTMTYHSHGKHHQGTQRPHHHLITLTELKHKITNRLVRLSEFVYKFNDKYISKNPNTTTSLCYPEGFQWSQEPKIYIILPGALMNDQNYGFWIMYLIDSLSHIYTSTPERNFHLVIVDFNTTDINIEDYLKKSALNKRNRRKFTYVKKTGFLCETQFNPKRTSQHVIKGMAGFFPKLARLSCGASDLYPEGSWEWMGYGLFACYKEDWDRFGGEDVEKFKYTWGGEDWDLLDRGLGLTGQVRDEVDWDRFGGEDVEKFKYTFGRRGLGLTGQVRDEVDWDWFGGEDVEKFKYTWGGKDWDLLDRVCSVQLEAERMCMPGLYHFPHEKKGDFYKKKKKPQ</sequence>
<feature type="domain" description="Galactosyltransferase C-terminal" evidence="3">
    <location>
        <begin position="263"/>
        <end position="317"/>
    </location>
</feature>
<evidence type="ECO:0000256" key="2">
    <source>
        <dbReference type="SAM" id="MobiDB-lite"/>
    </source>
</evidence>
<dbReference type="PANTHER" id="PTHR12369">
    <property type="entry name" value="CHONDROITIN SYNTHASE"/>
    <property type="match status" value="1"/>
</dbReference>
<evidence type="ECO:0000259" key="3">
    <source>
        <dbReference type="Pfam" id="PF02709"/>
    </source>
</evidence>
<feature type="compositionally biased region" description="Basic residues" evidence="2">
    <location>
        <begin position="1"/>
        <end position="11"/>
    </location>
</feature>